<dbReference type="PANTHER" id="PTHR22906:SF21">
    <property type="entry name" value="SEMA DOMAIN-CONTAINING PROTEIN"/>
    <property type="match status" value="1"/>
</dbReference>
<dbReference type="FunFam" id="2.20.100.10:FF:000002">
    <property type="entry name" value="Unc-5 netrin receptor C"/>
    <property type="match status" value="1"/>
</dbReference>
<keyword evidence="8" id="KW-1185">Reference proteome</keyword>
<dbReference type="Pfam" id="PF00090">
    <property type="entry name" value="TSP_1"/>
    <property type="match status" value="3"/>
</dbReference>
<dbReference type="InterPro" id="IPR001881">
    <property type="entry name" value="EGF-like_Ca-bd_dom"/>
</dbReference>
<dbReference type="PROSITE" id="PS50092">
    <property type="entry name" value="TSP1"/>
    <property type="match status" value="3"/>
</dbReference>
<protein>
    <recommendedName>
        <fullName evidence="6">EGF-like domain-containing protein</fullName>
    </recommendedName>
</protein>
<evidence type="ECO:0000256" key="5">
    <source>
        <dbReference type="PROSITE-ProRule" id="PRU00076"/>
    </source>
</evidence>
<dbReference type="PROSITE" id="PS01187">
    <property type="entry name" value="EGF_CA"/>
    <property type="match status" value="1"/>
</dbReference>
<organism evidence="7 8">
    <name type="scientific">Chiloscyllium punctatum</name>
    <name type="common">Brownbanded bambooshark</name>
    <name type="synonym">Hemiscyllium punctatum</name>
    <dbReference type="NCBI Taxonomy" id="137246"/>
    <lineage>
        <taxon>Eukaryota</taxon>
        <taxon>Metazoa</taxon>
        <taxon>Chordata</taxon>
        <taxon>Craniata</taxon>
        <taxon>Vertebrata</taxon>
        <taxon>Chondrichthyes</taxon>
        <taxon>Elasmobranchii</taxon>
        <taxon>Galeomorphii</taxon>
        <taxon>Galeoidea</taxon>
        <taxon>Orectolobiformes</taxon>
        <taxon>Hemiscylliidae</taxon>
        <taxon>Chiloscyllium</taxon>
    </lineage>
</organism>
<evidence type="ECO:0000256" key="1">
    <source>
        <dbReference type="ARBA" id="ARBA00022536"/>
    </source>
</evidence>
<dbReference type="Gene3D" id="2.20.100.10">
    <property type="entry name" value="Thrombospondin type-1 (TSP1) repeat"/>
    <property type="match status" value="3"/>
</dbReference>
<comment type="caution">
    <text evidence="5">Lacks conserved residue(s) required for the propagation of feature annotation.</text>
</comment>
<dbReference type="GO" id="GO:0005509">
    <property type="term" value="F:calcium ion binding"/>
    <property type="evidence" value="ECO:0007669"/>
    <property type="project" value="InterPro"/>
</dbReference>
<evidence type="ECO:0000259" key="6">
    <source>
        <dbReference type="PROSITE" id="PS50026"/>
    </source>
</evidence>
<evidence type="ECO:0000313" key="7">
    <source>
        <dbReference type="EMBL" id="GCC35075.1"/>
    </source>
</evidence>
<reference evidence="7 8" key="1">
    <citation type="journal article" date="2018" name="Nat. Ecol. Evol.">
        <title>Shark genomes provide insights into elasmobranch evolution and the origin of vertebrates.</title>
        <authorList>
            <person name="Hara Y"/>
            <person name="Yamaguchi K"/>
            <person name="Onimaru K"/>
            <person name="Kadota M"/>
            <person name="Koyanagi M"/>
            <person name="Keeley SD"/>
            <person name="Tatsumi K"/>
            <person name="Tanaka K"/>
            <person name="Motone F"/>
            <person name="Kageyama Y"/>
            <person name="Nozu R"/>
            <person name="Adachi N"/>
            <person name="Nishimura O"/>
            <person name="Nakagawa R"/>
            <person name="Tanegashima C"/>
            <person name="Kiyatake I"/>
            <person name="Matsumoto R"/>
            <person name="Murakumo K"/>
            <person name="Nishida K"/>
            <person name="Terakita A"/>
            <person name="Kuratani S"/>
            <person name="Sato K"/>
            <person name="Hyodo S Kuraku.S."/>
        </authorList>
    </citation>
    <scope>NUCLEOTIDE SEQUENCE [LARGE SCALE GENOMIC DNA]</scope>
</reference>
<accession>A0A401SXF7</accession>
<dbReference type="PROSITE" id="PS01186">
    <property type="entry name" value="EGF_2"/>
    <property type="match status" value="2"/>
</dbReference>
<dbReference type="InterPro" id="IPR036383">
    <property type="entry name" value="TSP1_rpt_sf"/>
</dbReference>
<evidence type="ECO:0000256" key="2">
    <source>
        <dbReference type="ARBA" id="ARBA00022729"/>
    </source>
</evidence>
<dbReference type="InterPro" id="IPR052065">
    <property type="entry name" value="Compl_asym_regulator"/>
</dbReference>
<keyword evidence="1 5" id="KW-0245">EGF-like domain</keyword>
<dbReference type="EMBL" id="BEZZ01000661">
    <property type="protein sequence ID" value="GCC35075.1"/>
    <property type="molecule type" value="Genomic_DNA"/>
</dbReference>
<dbReference type="InterPro" id="IPR009030">
    <property type="entry name" value="Growth_fac_rcpt_cys_sf"/>
</dbReference>
<dbReference type="SMART" id="SM00209">
    <property type="entry name" value="TSP1"/>
    <property type="match status" value="3"/>
</dbReference>
<evidence type="ECO:0000256" key="4">
    <source>
        <dbReference type="ARBA" id="ARBA00023157"/>
    </source>
</evidence>
<dbReference type="SUPFAM" id="SSF57184">
    <property type="entry name" value="Growth factor receptor domain"/>
    <property type="match status" value="1"/>
</dbReference>
<dbReference type="Proteomes" id="UP000287033">
    <property type="component" value="Unassembled WGS sequence"/>
</dbReference>
<dbReference type="InterPro" id="IPR018097">
    <property type="entry name" value="EGF_Ca-bd_CS"/>
</dbReference>
<dbReference type="SUPFAM" id="SSF82895">
    <property type="entry name" value="TSP-1 type 1 repeat"/>
    <property type="match status" value="3"/>
</dbReference>
<keyword evidence="3" id="KW-0677">Repeat</keyword>
<feature type="domain" description="EGF-like" evidence="6">
    <location>
        <begin position="224"/>
        <end position="266"/>
    </location>
</feature>
<dbReference type="InterPro" id="IPR000884">
    <property type="entry name" value="TSP1_rpt"/>
</dbReference>
<proteinExistence type="predicted"/>
<dbReference type="STRING" id="137246.A0A401SXF7"/>
<gene>
    <name evidence="7" type="ORF">chiPu_0013555</name>
</gene>
<dbReference type="InterPro" id="IPR000152">
    <property type="entry name" value="EGF-type_Asp/Asn_hydroxyl_site"/>
</dbReference>
<dbReference type="PROSITE" id="PS00010">
    <property type="entry name" value="ASX_HYDROXYL"/>
    <property type="match status" value="2"/>
</dbReference>
<dbReference type="AlphaFoldDB" id="A0A401SXF7"/>
<dbReference type="SMART" id="SM00179">
    <property type="entry name" value="EGF_CA"/>
    <property type="match status" value="2"/>
</dbReference>
<dbReference type="FunFam" id="2.10.25.10:FF:000038">
    <property type="entry name" value="Fibrillin 2"/>
    <property type="match status" value="2"/>
</dbReference>
<dbReference type="OrthoDB" id="446173at2759"/>
<dbReference type="Pfam" id="PF07645">
    <property type="entry name" value="EGF_CA"/>
    <property type="match status" value="2"/>
</dbReference>
<feature type="domain" description="EGF-like" evidence="6">
    <location>
        <begin position="267"/>
        <end position="307"/>
    </location>
</feature>
<dbReference type="InterPro" id="IPR049883">
    <property type="entry name" value="NOTCH1_EGF-like"/>
</dbReference>
<name>A0A401SXF7_CHIPU</name>
<evidence type="ECO:0000256" key="3">
    <source>
        <dbReference type="ARBA" id="ARBA00022737"/>
    </source>
</evidence>
<dbReference type="PROSITE" id="PS50026">
    <property type="entry name" value="EGF_3"/>
    <property type="match status" value="2"/>
</dbReference>
<comment type="caution">
    <text evidence="7">The sequence shown here is derived from an EMBL/GenBank/DDBJ whole genome shotgun (WGS) entry which is preliminary data.</text>
</comment>
<dbReference type="OMA" id="RIRMCTH"/>
<dbReference type="FunFam" id="2.20.100.10:FF:000001">
    <property type="entry name" value="semaphorin-5A isoform X1"/>
    <property type="match status" value="1"/>
</dbReference>
<keyword evidence="4" id="KW-1015">Disulfide bond</keyword>
<sequence length="492" mass="54683">MQSTVNNPRDTAACPLPTSYRRRLTPSANLLPRVLLKNQNLEMELINISEDDFYPNRFWAEIEMDIIKHMEQEIVPYDDAPFELLNPSRIRYYFVLDSPPIDIGEYLIGDVIQIHIASYVSLSNTAYIKWFKEPLNLSPFEENTTILSEGAEGILINGIRDDEFGHIRAVVYDFSKEIPGSVAVAERLFHIRKDITKTCTGSVRSSHSCRCNVGFEGNGVHCIDIDECTQGMPYHCLPKAACVNTHGSYKCQCVDGYDGDGIYSCIDVDECVQNRDICNEDALCVNTLGSFLCVCQSGYFGDGNQCIAASIWSPWSPWSICSATCGSQNQMRIRMCTHPESGMRCEGPSAELQSCEEREPCPVNGQWSEWSPWSVCSASCFGIKTRVRICDEPPPAYGGLACSGPTEQGTTCGSGDCPVIGIWSSWTAWTPCPITCGMSLVKRSRVCKEVFPGNRVADCVGSNQQERSCGFPVDYCKYLPQSPDSIMTGRWI</sequence>
<dbReference type="Gene3D" id="2.10.25.10">
    <property type="entry name" value="Laminin"/>
    <property type="match status" value="3"/>
</dbReference>
<dbReference type="PRINTS" id="PR01705">
    <property type="entry name" value="TSP1REPEAT"/>
</dbReference>
<keyword evidence="2" id="KW-0732">Signal</keyword>
<dbReference type="SMART" id="SM00181">
    <property type="entry name" value="EGF"/>
    <property type="match status" value="3"/>
</dbReference>
<evidence type="ECO:0000313" key="8">
    <source>
        <dbReference type="Proteomes" id="UP000287033"/>
    </source>
</evidence>
<dbReference type="PANTHER" id="PTHR22906">
    <property type="entry name" value="PROPERDIN"/>
    <property type="match status" value="1"/>
</dbReference>
<dbReference type="CDD" id="cd00054">
    <property type="entry name" value="EGF_CA"/>
    <property type="match status" value="2"/>
</dbReference>
<dbReference type="InterPro" id="IPR000742">
    <property type="entry name" value="EGF"/>
</dbReference>